<evidence type="ECO:0008006" key="3">
    <source>
        <dbReference type="Google" id="ProtNLM"/>
    </source>
</evidence>
<dbReference type="Proteomes" id="UP001501175">
    <property type="component" value="Unassembled WGS sequence"/>
</dbReference>
<protein>
    <recommendedName>
        <fullName evidence="3">DUF4145 domain-containing protein</fullName>
    </recommendedName>
</protein>
<comment type="caution">
    <text evidence="1">The sequence shown here is derived from an EMBL/GenBank/DDBJ whole genome shotgun (WGS) entry which is preliminary data.</text>
</comment>
<evidence type="ECO:0000313" key="1">
    <source>
        <dbReference type="EMBL" id="GAA4448677.1"/>
    </source>
</evidence>
<keyword evidence="2" id="KW-1185">Reference proteome</keyword>
<gene>
    <name evidence="1" type="ORF">GCM10023189_06890</name>
</gene>
<name>A0ABP8MGP1_9BACT</name>
<dbReference type="EMBL" id="BAABHD010000005">
    <property type="protein sequence ID" value="GAA4448677.1"/>
    <property type="molecule type" value="Genomic_DNA"/>
</dbReference>
<sequence>MNCPDKDCRESFIAYYRSLGNQFTEYEFLTTVGKLRGRDFSDEIAKISSGFIKIYNEAYAAEQQGLTEICGVGYRKALEFLIKDYAIKKHPTEKDKIEKKLLAPCIGDYVSDDRIKSVAKRAVWLGNDETHYIRKWEGKNIADLKKLIDLTLHWIEAEVLTESFSDEMPD</sequence>
<reference evidence="2" key="1">
    <citation type="journal article" date="2019" name="Int. J. Syst. Evol. Microbiol.">
        <title>The Global Catalogue of Microorganisms (GCM) 10K type strain sequencing project: providing services to taxonomists for standard genome sequencing and annotation.</title>
        <authorList>
            <consortium name="The Broad Institute Genomics Platform"/>
            <consortium name="The Broad Institute Genome Sequencing Center for Infectious Disease"/>
            <person name="Wu L."/>
            <person name="Ma J."/>
        </authorList>
    </citation>
    <scope>NUCLEOTIDE SEQUENCE [LARGE SCALE GENOMIC DNA]</scope>
    <source>
        <strain evidence="2">JCM 17927</strain>
    </source>
</reference>
<accession>A0ABP8MGP1</accession>
<proteinExistence type="predicted"/>
<organism evidence="1 2">
    <name type="scientific">Nibrella saemangeumensis</name>
    <dbReference type="NCBI Taxonomy" id="1084526"/>
    <lineage>
        <taxon>Bacteria</taxon>
        <taxon>Pseudomonadati</taxon>
        <taxon>Bacteroidota</taxon>
        <taxon>Cytophagia</taxon>
        <taxon>Cytophagales</taxon>
        <taxon>Spirosomataceae</taxon>
        <taxon>Nibrella</taxon>
    </lineage>
</organism>
<evidence type="ECO:0000313" key="2">
    <source>
        <dbReference type="Proteomes" id="UP001501175"/>
    </source>
</evidence>